<dbReference type="InterPro" id="IPR055769">
    <property type="entry name" value="DUF7345"/>
</dbReference>
<dbReference type="STRING" id="795797.HacjB3_01865"/>
<feature type="region of interest" description="Disordered" evidence="1">
    <location>
        <begin position="249"/>
        <end position="295"/>
    </location>
</feature>
<dbReference type="Proteomes" id="UP000000390">
    <property type="component" value="Chromosome"/>
</dbReference>
<reference evidence="6 8" key="2">
    <citation type="journal article" date="2014" name="PLoS Genet.">
        <title>Phylogenetically driven sequencing of extremely halophilic archaea reveals strategies for static and dynamic osmo-response.</title>
        <authorList>
            <person name="Becker E.A."/>
            <person name="Seitzer P.M."/>
            <person name="Tritt A."/>
            <person name="Larsen D."/>
            <person name="Krusor M."/>
            <person name="Yao A.I."/>
            <person name="Wu D."/>
            <person name="Madern D."/>
            <person name="Eisen J.A."/>
            <person name="Darling A.E."/>
            <person name="Facciotti M.T."/>
        </authorList>
    </citation>
    <scope>NUCLEOTIDE SEQUENCE [LARGE SCALE GENOMIC DNA]</scope>
    <source>
        <strain evidence="6">B3</strain>
        <strain evidence="8">DSM 18796 / CECT 7217 / JCM 14584 / KCTC 4019 / B3</strain>
    </source>
</reference>
<keyword evidence="8" id="KW-1185">Reference proteome</keyword>
<dbReference type="Pfam" id="PF24034">
    <property type="entry name" value="DUF7343"/>
    <property type="match status" value="1"/>
</dbReference>
<evidence type="ECO:0000313" key="6">
    <source>
        <dbReference type="EMBL" id="ELY34188.1"/>
    </source>
</evidence>
<dbReference type="EMBL" id="CP002062">
    <property type="protein sequence ID" value="ADJ13766.1"/>
    <property type="molecule type" value="Genomic_DNA"/>
</dbReference>
<gene>
    <name evidence="5" type="ordered locus">HacjB3_01865</name>
    <name evidence="6" type="ORF">C497_17452</name>
</gene>
<dbReference type="KEGG" id="hje:HacjB3_01865"/>
<dbReference type="PATRIC" id="fig|795797.18.peg.378"/>
<keyword evidence="2" id="KW-0472">Membrane</keyword>
<dbReference type="HOGENOM" id="CLU_048695_1_0_2"/>
<dbReference type="InterPro" id="IPR055767">
    <property type="entry name" value="DUF7343"/>
</dbReference>
<evidence type="ECO:0008006" key="9">
    <source>
        <dbReference type="Google" id="ProtNLM"/>
    </source>
</evidence>
<dbReference type="OrthoDB" id="147932at2157"/>
<dbReference type="AlphaFoldDB" id="D8J5W0"/>
<feature type="domain" description="DUF7345" evidence="4">
    <location>
        <begin position="46"/>
        <end position="176"/>
    </location>
</feature>
<feature type="domain" description="DUF7343" evidence="3">
    <location>
        <begin position="300"/>
        <end position="360"/>
    </location>
</feature>
<name>D8J5W0_HALJB</name>
<evidence type="ECO:0000313" key="8">
    <source>
        <dbReference type="Proteomes" id="UP000011645"/>
    </source>
</evidence>
<proteinExistence type="predicted"/>
<evidence type="ECO:0000256" key="1">
    <source>
        <dbReference type="SAM" id="MobiDB-lite"/>
    </source>
</evidence>
<evidence type="ECO:0000313" key="7">
    <source>
        <dbReference type="Proteomes" id="UP000000390"/>
    </source>
</evidence>
<accession>D8J5W0</accession>
<evidence type="ECO:0000313" key="5">
    <source>
        <dbReference type="EMBL" id="ADJ13766.1"/>
    </source>
</evidence>
<sequence length="364" mass="38686">MRVSVAVVCGLCLVALVGGLTVGAEPAAGQTGDTSSNANNSSQTIEITLTEDGDANVDVSKRIALETEADRTAFDRLAEDFENGEVDGALSVEVFERLAAAGENETDREMAIEDVERDAESTASTGILRLSFTWEGFVDASGGEMEFGDSFVIDDETWLPSLSEDQRLVIRAPEGYAVKSVTPEAALDDGTVVWEGPQQFEPGQPTATLVAGDGTDGDLSVLTVGLGAGLVGAIVLLVLVLSRRGDDAPFATTDGGDRGWMPLLTPAPGPEEGTDRDAKSDPVSTPDPDPDPFAGVDEELLSDEERVIRLLEVNDGRMKQATIVIETDWSNAKVSQLLSLMEEDGEIEKLRIGRENLITLVEEE</sequence>
<reference evidence="5 7" key="1">
    <citation type="journal article" date="2010" name="J. Bacteriol.">
        <title>Complete genome sequence of Halalkalicoccus jeotgali B3(T), an extremely halophilic archaeon.</title>
        <authorList>
            <person name="Roh S.W."/>
            <person name="Nam Y.D."/>
            <person name="Nam S.H."/>
            <person name="Choi S.H."/>
            <person name="Park H.S."/>
            <person name="Bae J.W."/>
        </authorList>
    </citation>
    <scope>NUCLEOTIDE SEQUENCE [LARGE SCALE GENOMIC DNA]</scope>
    <source>
        <strain evidence="5">B3</strain>
        <strain evidence="7">DSM 18796 / CECT 7217 / JCM 14584 / KCTC 4019 / B3</strain>
    </source>
</reference>
<dbReference type="GeneID" id="9418172"/>
<organism evidence="5 7">
    <name type="scientific">Halalkalicoccus jeotgali (strain DSM 18796 / CECT 7217 / JCM 14584 / KCTC 4019 / B3)</name>
    <dbReference type="NCBI Taxonomy" id="795797"/>
    <lineage>
        <taxon>Archaea</taxon>
        <taxon>Methanobacteriati</taxon>
        <taxon>Methanobacteriota</taxon>
        <taxon>Stenosarchaea group</taxon>
        <taxon>Halobacteria</taxon>
        <taxon>Halobacteriales</taxon>
        <taxon>Halococcaceae</taxon>
        <taxon>Halalkalicoccus</taxon>
    </lineage>
</organism>
<dbReference type="eggNOG" id="arCOG00381">
    <property type="taxonomic scope" value="Archaea"/>
</dbReference>
<keyword evidence="2" id="KW-0812">Transmembrane</keyword>
<feature type="transmembrane region" description="Helical" evidence="2">
    <location>
        <begin position="219"/>
        <end position="241"/>
    </location>
</feature>
<evidence type="ECO:0000256" key="2">
    <source>
        <dbReference type="SAM" id="Phobius"/>
    </source>
</evidence>
<dbReference type="Pfam" id="PF24036">
    <property type="entry name" value="DUF7345"/>
    <property type="match status" value="1"/>
</dbReference>
<protein>
    <recommendedName>
        <fullName evidence="9">HTH iclR-type domain-containing protein</fullName>
    </recommendedName>
</protein>
<evidence type="ECO:0000259" key="3">
    <source>
        <dbReference type="Pfam" id="PF24034"/>
    </source>
</evidence>
<evidence type="ECO:0000259" key="4">
    <source>
        <dbReference type="Pfam" id="PF24036"/>
    </source>
</evidence>
<keyword evidence="2" id="KW-1133">Transmembrane helix</keyword>
<dbReference type="RefSeq" id="WP_008418534.1">
    <property type="nucleotide sequence ID" value="NC_014297.1"/>
</dbReference>
<dbReference type="EMBL" id="AOHV01000042">
    <property type="protein sequence ID" value="ELY34188.1"/>
    <property type="molecule type" value="Genomic_DNA"/>
</dbReference>
<dbReference type="Proteomes" id="UP000011645">
    <property type="component" value="Unassembled WGS sequence"/>
</dbReference>